<dbReference type="Pfam" id="PF01116">
    <property type="entry name" value="F_bP_aldolase"/>
    <property type="match status" value="1"/>
</dbReference>
<keyword evidence="3" id="KW-0456">Lyase</keyword>
<keyword evidence="4" id="KW-1185">Reference proteome</keyword>
<feature type="binding site" evidence="2">
    <location>
        <position position="83"/>
    </location>
    <ligand>
        <name>Zn(2+)</name>
        <dbReference type="ChEBI" id="CHEBI:29105"/>
        <label>1</label>
        <note>catalytic</note>
    </ligand>
</feature>
<dbReference type="RefSeq" id="WP_179763195.1">
    <property type="nucleotide sequence ID" value="NZ_BAAAJZ010000025.1"/>
</dbReference>
<organism evidence="3 4">
    <name type="scientific">Pseudonocardia alni</name>
    <name type="common">Amycolata alni</name>
    <dbReference type="NCBI Taxonomy" id="33907"/>
    <lineage>
        <taxon>Bacteria</taxon>
        <taxon>Bacillati</taxon>
        <taxon>Actinomycetota</taxon>
        <taxon>Actinomycetes</taxon>
        <taxon>Pseudonocardiales</taxon>
        <taxon>Pseudonocardiaceae</taxon>
        <taxon>Pseudonocardia</taxon>
    </lineage>
</organism>
<dbReference type="GO" id="GO:0008270">
    <property type="term" value="F:zinc ion binding"/>
    <property type="evidence" value="ECO:0007669"/>
    <property type="project" value="InterPro"/>
</dbReference>
<dbReference type="InterPro" id="IPR013785">
    <property type="entry name" value="Aldolase_TIM"/>
</dbReference>
<dbReference type="EMBL" id="JACCCZ010000002">
    <property type="protein sequence ID" value="NYG05407.1"/>
    <property type="molecule type" value="Genomic_DNA"/>
</dbReference>
<dbReference type="GO" id="GO:0004332">
    <property type="term" value="F:fructose-bisphosphate aldolase activity"/>
    <property type="evidence" value="ECO:0007669"/>
    <property type="project" value="UniProtKB-EC"/>
</dbReference>
<dbReference type="PANTHER" id="PTHR30304:SF0">
    <property type="entry name" value="D-TAGATOSE-1,6-BISPHOSPHATE ALDOLASE SUBUNIT GATY-RELATED"/>
    <property type="match status" value="1"/>
</dbReference>
<keyword evidence="2" id="KW-0479">Metal-binding</keyword>
<dbReference type="InterPro" id="IPR000771">
    <property type="entry name" value="FBA_II"/>
</dbReference>
<reference evidence="3 4" key="1">
    <citation type="submission" date="2020-07" db="EMBL/GenBank/DDBJ databases">
        <title>Sequencing the genomes of 1000 actinobacteria strains.</title>
        <authorList>
            <person name="Klenk H.-P."/>
        </authorList>
    </citation>
    <scope>NUCLEOTIDE SEQUENCE [LARGE SCALE GENOMIC DNA]</scope>
    <source>
        <strain evidence="3 4">DSM 44749</strain>
    </source>
</reference>
<feature type="binding site" evidence="2">
    <location>
        <position position="175"/>
    </location>
    <ligand>
        <name>Zn(2+)</name>
        <dbReference type="ChEBI" id="CHEBI:29105"/>
        <label>1</label>
        <note>catalytic</note>
    </ligand>
</feature>
<feature type="binding site" evidence="2">
    <location>
        <position position="104"/>
    </location>
    <ligand>
        <name>Zn(2+)</name>
        <dbReference type="ChEBI" id="CHEBI:29105"/>
        <label>2</label>
    </ligand>
</feature>
<dbReference type="GO" id="GO:0005975">
    <property type="term" value="P:carbohydrate metabolic process"/>
    <property type="evidence" value="ECO:0007669"/>
    <property type="project" value="InterPro"/>
</dbReference>
<accession>A0A852W891</accession>
<comment type="cofactor">
    <cofactor evidence="2">
        <name>Zn(2+)</name>
        <dbReference type="ChEBI" id="CHEBI:29105"/>
    </cofactor>
    <text evidence="2">Binds 2 Zn(2+) ions per subunit. One is catalytic and the other provides a structural contribution.</text>
</comment>
<evidence type="ECO:0000256" key="2">
    <source>
        <dbReference type="PIRSR" id="PIRSR001359-3"/>
    </source>
</evidence>
<feature type="binding site" evidence="2">
    <location>
        <position position="201"/>
    </location>
    <ligand>
        <name>Zn(2+)</name>
        <dbReference type="ChEBI" id="CHEBI:29105"/>
        <label>1</label>
        <note>catalytic</note>
    </ligand>
</feature>
<name>A0A852W891_PSEA5</name>
<evidence type="ECO:0000313" key="3">
    <source>
        <dbReference type="EMBL" id="NYG05407.1"/>
    </source>
</evidence>
<keyword evidence="2" id="KW-0862">Zinc</keyword>
<sequence length="289" mass="30753">MTRPTLSGLLRRAGDERYAVPAFNIVDDLTMSAVLTTAARRGSPVIVQASTRTAEFYGPRQLRAMFVARRAASGASAVLHLDHCRVPELVLDCARAGWESALFDGSDRDYREAVAVTSTVVEACAAYSMEVEGEFERISSVGEDPATGTASTRRCAEFVETTGVACFSPDLGTQHGMHSDDPVLRFELAAELAALVPVVLHGGSGLSRESLRRAISAGVSKVNFSSVIKAAYVDGVREFAARGGTEPLELAGQLRDRIGEVCDLCITDVGSEGAAREGGSGERRVDLRL</sequence>
<evidence type="ECO:0000256" key="1">
    <source>
        <dbReference type="PIRSR" id="PIRSR001359-1"/>
    </source>
</evidence>
<dbReference type="AlphaFoldDB" id="A0A852W891"/>
<dbReference type="EC" id="4.1.2.13" evidence="3"/>
<comment type="caution">
    <text evidence="3">The sequence shown here is derived from an EMBL/GenBank/DDBJ whole genome shotgun (WGS) entry which is preliminary data.</text>
</comment>
<dbReference type="PANTHER" id="PTHR30304">
    <property type="entry name" value="D-TAGATOSE-1,6-BISPHOSPHATE ALDOLASE"/>
    <property type="match status" value="1"/>
</dbReference>
<dbReference type="GeneID" id="98055304"/>
<dbReference type="Proteomes" id="UP000549695">
    <property type="component" value="Unassembled WGS sequence"/>
</dbReference>
<protein>
    <submittedName>
        <fullName evidence="3">Fructose-bisphosphate aldolase class II</fullName>
        <ecNumber evidence="3">4.1.2.13</ecNumber>
    </submittedName>
</protein>
<evidence type="ECO:0000313" key="4">
    <source>
        <dbReference type="Proteomes" id="UP000549695"/>
    </source>
</evidence>
<proteinExistence type="predicted"/>
<gene>
    <name evidence="3" type="ORF">HDA37_005761</name>
</gene>
<dbReference type="InterPro" id="IPR050246">
    <property type="entry name" value="Class_II_FBP_aldolase"/>
</dbReference>
<feature type="active site" description="Proton donor" evidence="1">
    <location>
        <position position="82"/>
    </location>
</feature>
<dbReference type="SUPFAM" id="SSF51569">
    <property type="entry name" value="Aldolase"/>
    <property type="match status" value="1"/>
</dbReference>
<feature type="binding site" evidence="2">
    <location>
        <position position="134"/>
    </location>
    <ligand>
        <name>Zn(2+)</name>
        <dbReference type="ChEBI" id="CHEBI:29105"/>
        <label>2</label>
    </ligand>
</feature>
<dbReference type="PIRSF" id="PIRSF001359">
    <property type="entry name" value="F_bP_aldolase_II"/>
    <property type="match status" value="1"/>
</dbReference>
<dbReference type="Gene3D" id="3.20.20.70">
    <property type="entry name" value="Aldolase class I"/>
    <property type="match status" value="1"/>
</dbReference>